<reference evidence="1 2" key="1">
    <citation type="submission" date="2019-03" db="EMBL/GenBank/DDBJ databases">
        <title>Complete genome sequence of Paenisporosarcina antarctica CGMCC 1.6503T.</title>
        <authorList>
            <person name="Rong J.-C."/>
            <person name="Chi N.-Y."/>
            <person name="Zhang Q.-F."/>
        </authorList>
    </citation>
    <scope>NUCLEOTIDE SEQUENCE [LARGE SCALE GENOMIC DNA]</scope>
    <source>
        <strain evidence="1 2">CGMCC 1.6503</strain>
    </source>
</reference>
<accession>A0A4P7A1N3</accession>
<dbReference type="KEGG" id="panc:E2636_17540"/>
<organism evidence="1 2">
    <name type="scientific">Paenisporosarcina antarctica</name>
    <dbReference type="NCBI Taxonomy" id="417367"/>
    <lineage>
        <taxon>Bacteria</taxon>
        <taxon>Bacillati</taxon>
        <taxon>Bacillota</taxon>
        <taxon>Bacilli</taxon>
        <taxon>Bacillales</taxon>
        <taxon>Caryophanaceae</taxon>
        <taxon>Paenisporosarcina</taxon>
    </lineage>
</organism>
<dbReference type="OrthoDB" id="1999450at2"/>
<gene>
    <name evidence="1" type="ORF">E2636_17540</name>
</gene>
<name>A0A4P7A1N3_9BACL</name>
<sequence length="239" mass="28063">MLSITHTENLTGARISGDFWDLDEINQAIYSVIGDENKYYDWEGSRKRILSVSYEIRHASQAHRHVNFVGNGLNKEAKIHHEMVSCEKNIYYSVDVLWPELIFTIIALNDFIRLYSKNHLYPSLDVQVTTIRKFQSVVGEALQPVMSKEEHDRFMNILSSNETNVQEYAIQFVDMLNFKYIDLTKEQREKGLGKFALKLAIQDKDYHMMRDQVIKSAHDSKRAIHDMLITKKYPEEIEW</sequence>
<keyword evidence="2" id="KW-1185">Reference proteome</keyword>
<dbReference type="Proteomes" id="UP000294292">
    <property type="component" value="Chromosome"/>
</dbReference>
<evidence type="ECO:0000313" key="1">
    <source>
        <dbReference type="EMBL" id="QBP42831.1"/>
    </source>
</evidence>
<dbReference type="AlphaFoldDB" id="A0A4P7A1N3"/>
<dbReference type="RefSeq" id="WP_134211576.1">
    <property type="nucleotide sequence ID" value="NZ_CP038015.1"/>
</dbReference>
<dbReference type="InterPro" id="IPR054199">
    <property type="entry name" value="DUF6904"/>
</dbReference>
<evidence type="ECO:0000313" key="2">
    <source>
        <dbReference type="Proteomes" id="UP000294292"/>
    </source>
</evidence>
<dbReference type="Pfam" id="PF21845">
    <property type="entry name" value="DUF6904"/>
    <property type="match status" value="1"/>
</dbReference>
<proteinExistence type="predicted"/>
<dbReference type="EMBL" id="CP038015">
    <property type="protein sequence ID" value="QBP42831.1"/>
    <property type="molecule type" value="Genomic_DNA"/>
</dbReference>
<protein>
    <submittedName>
        <fullName evidence="1">Uncharacterized protein</fullName>
    </submittedName>
</protein>